<evidence type="ECO:0000313" key="3">
    <source>
        <dbReference type="EMBL" id="AVL99729.1"/>
    </source>
</evidence>
<protein>
    <submittedName>
        <fullName evidence="3">Uncharacterized protein</fullName>
    </submittedName>
</protein>
<keyword evidence="2" id="KW-0472">Membrane</keyword>
<dbReference type="InterPro" id="IPR035166">
    <property type="entry name" value="DUF5336"/>
</dbReference>
<evidence type="ECO:0000313" key="4">
    <source>
        <dbReference type="Proteomes" id="UP000239814"/>
    </source>
</evidence>
<dbReference type="AlphaFoldDB" id="A0A2S0KDH7"/>
<evidence type="ECO:0000256" key="1">
    <source>
        <dbReference type="SAM" id="MobiDB-lite"/>
    </source>
</evidence>
<dbReference type="Pfam" id="PF17270">
    <property type="entry name" value="DUF5336"/>
    <property type="match status" value="1"/>
</dbReference>
<feature type="region of interest" description="Disordered" evidence="1">
    <location>
        <begin position="1"/>
        <end position="62"/>
    </location>
</feature>
<sequence length="221" mass="23143">MNENPNSGQNWGPVGGPGPQQSGPHPTPQQAPTGHYPNYGQPGAEYGQPGAEYGQYPAGPTSQYGVPPQAGPSYFTLLPLPVKLALGAGLFGVITFFMGFLSWVTVGESLERDADRWAMNQDGDFGIPAFLTMVFTPGWFLLGLSAAGVFAFGFVAVKLRRFLPHVAALTVICWLGLLACALALPGFISLGAGAIVALILGAFQTLLIGVATVMDGMNDDQ</sequence>
<name>A0A2S0KDH7_9ACTN</name>
<feature type="transmembrane region" description="Helical" evidence="2">
    <location>
        <begin position="125"/>
        <end position="154"/>
    </location>
</feature>
<dbReference type="RefSeq" id="WP_105941464.1">
    <property type="nucleotide sequence ID" value="NZ_CP027433.1"/>
</dbReference>
<keyword evidence="2" id="KW-1133">Transmembrane helix</keyword>
<feature type="transmembrane region" description="Helical" evidence="2">
    <location>
        <begin position="84"/>
        <end position="105"/>
    </location>
</feature>
<reference evidence="3 4" key="1">
    <citation type="submission" date="2018-03" db="EMBL/GenBank/DDBJ databases">
        <title>Characteristics and genome of n-alkane degrading marine bacteria Gordonia iterans isolated from crude oil contaminated in Tae-an, South Korea.</title>
        <authorList>
            <person name="Lee S.-S."/>
            <person name="Kim H."/>
        </authorList>
    </citation>
    <scope>NUCLEOTIDE SEQUENCE [LARGE SCALE GENOMIC DNA]</scope>
    <source>
        <strain evidence="3 4">Co17</strain>
    </source>
</reference>
<dbReference type="OrthoDB" id="4377150at2"/>
<feature type="compositionally biased region" description="Low complexity" evidence="1">
    <location>
        <begin position="19"/>
        <end position="30"/>
    </location>
</feature>
<proteinExistence type="predicted"/>
<organism evidence="3 4">
    <name type="scientific">Gordonia iterans</name>
    <dbReference type="NCBI Taxonomy" id="1004901"/>
    <lineage>
        <taxon>Bacteria</taxon>
        <taxon>Bacillati</taxon>
        <taxon>Actinomycetota</taxon>
        <taxon>Actinomycetes</taxon>
        <taxon>Mycobacteriales</taxon>
        <taxon>Gordoniaceae</taxon>
        <taxon>Gordonia</taxon>
    </lineage>
</organism>
<feature type="transmembrane region" description="Helical" evidence="2">
    <location>
        <begin position="166"/>
        <end position="188"/>
    </location>
</feature>
<feature type="transmembrane region" description="Helical" evidence="2">
    <location>
        <begin position="194"/>
        <end position="214"/>
    </location>
</feature>
<keyword evidence="4" id="KW-1185">Reference proteome</keyword>
<gene>
    <name evidence="3" type="ORF">C6V83_05010</name>
</gene>
<evidence type="ECO:0000256" key="2">
    <source>
        <dbReference type="SAM" id="Phobius"/>
    </source>
</evidence>
<dbReference type="KEGG" id="git:C6V83_05010"/>
<accession>A0A2S0KDH7</accession>
<keyword evidence="2" id="KW-0812">Transmembrane</keyword>
<dbReference type="EMBL" id="CP027433">
    <property type="protein sequence ID" value="AVL99729.1"/>
    <property type="molecule type" value="Genomic_DNA"/>
</dbReference>
<dbReference type="Proteomes" id="UP000239814">
    <property type="component" value="Chromosome"/>
</dbReference>